<dbReference type="InParanoid" id="A0A078A1T9"/>
<keyword evidence="1" id="KW-0175">Coiled coil</keyword>
<accession>A0A078A1T9</accession>
<proteinExistence type="predicted"/>
<dbReference type="EMBL" id="CCKQ01004639">
    <property type="protein sequence ID" value="CDW75797.1"/>
    <property type="molecule type" value="Genomic_DNA"/>
</dbReference>
<feature type="coiled-coil region" evidence="1">
    <location>
        <begin position="138"/>
        <end position="172"/>
    </location>
</feature>
<evidence type="ECO:0000256" key="1">
    <source>
        <dbReference type="SAM" id="Coils"/>
    </source>
</evidence>
<gene>
    <name evidence="2" type="primary">Contig12254.g13090</name>
    <name evidence="2" type="ORF">STYLEM_4792</name>
</gene>
<evidence type="ECO:0000313" key="3">
    <source>
        <dbReference type="Proteomes" id="UP000039865"/>
    </source>
</evidence>
<feature type="coiled-coil region" evidence="1">
    <location>
        <begin position="1"/>
        <end position="84"/>
    </location>
</feature>
<evidence type="ECO:0000313" key="2">
    <source>
        <dbReference type="EMBL" id="CDW75797.1"/>
    </source>
</evidence>
<name>A0A078A1T9_STYLE</name>
<dbReference type="AlphaFoldDB" id="A0A078A1T9"/>
<dbReference type="Proteomes" id="UP000039865">
    <property type="component" value="Unassembled WGS sequence"/>
</dbReference>
<keyword evidence="3" id="KW-1185">Reference proteome</keyword>
<reference evidence="2 3" key="1">
    <citation type="submission" date="2014-06" db="EMBL/GenBank/DDBJ databases">
        <authorList>
            <person name="Swart Estienne"/>
        </authorList>
    </citation>
    <scope>NUCLEOTIDE SEQUENCE [LARGE SCALE GENOMIC DNA]</scope>
    <source>
        <strain evidence="2 3">130c</strain>
    </source>
</reference>
<sequence>MKDYENMLLEKNTQIQQLEHRVKQLKKYKQITEQELQRMSSLINESDKQAFQAQNRVEELEIQLEQLQRDMRETQQNIRNGFTANSIESAGNSNTTFGKEGLENIQNQRGINLKKIQEEHKHEVDLFVKEQQAMIERIKQMESKIQDMMEIQKSMKDEQKLLLEENKQLKEDLFIAKGGKRKSELSDEIDHLSIYKRLENVHTAIKSLLEGKQFDLDLLTNLPPSSARGAKDEIKMMHFNRILTMINKVLCDAYAKSFSSQVDCMVQ</sequence>
<organism evidence="2 3">
    <name type="scientific">Stylonychia lemnae</name>
    <name type="common">Ciliate</name>
    <dbReference type="NCBI Taxonomy" id="5949"/>
    <lineage>
        <taxon>Eukaryota</taxon>
        <taxon>Sar</taxon>
        <taxon>Alveolata</taxon>
        <taxon>Ciliophora</taxon>
        <taxon>Intramacronucleata</taxon>
        <taxon>Spirotrichea</taxon>
        <taxon>Stichotrichia</taxon>
        <taxon>Sporadotrichida</taxon>
        <taxon>Oxytrichidae</taxon>
        <taxon>Stylonychinae</taxon>
        <taxon>Stylonychia</taxon>
    </lineage>
</organism>
<protein>
    <submittedName>
        <fullName evidence="2">Uncharacterized protein</fullName>
    </submittedName>
</protein>